<keyword evidence="2" id="KW-1185">Reference proteome</keyword>
<accession>A0ABS0YY17</accession>
<protein>
    <submittedName>
        <fullName evidence="1">Uncharacterized protein</fullName>
    </submittedName>
</protein>
<comment type="caution">
    <text evidence="1">The sequence shown here is derived from an EMBL/GenBank/DDBJ whole genome shotgun (WGS) entry which is preliminary data.</text>
</comment>
<gene>
    <name evidence="1" type="ORF">JFN90_21745</name>
</gene>
<organism evidence="1 2">
    <name type="scientific">Geomonas propionica</name>
    <dbReference type="NCBI Taxonomy" id="2798582"/>
    <lineage>
        <taxon>Bacteria</taxon>
        <taxon>Pseudomonadati</taxon>
        <taxon>Thermodesulfobacteriota</taxon>
        <taxon>Desulfuromonadia</taxon>
        <taxon>Geobacterales</taxon>
        <taxon>Geobacteraceae</taxon>
        <taxon>Geomonas</taxon>
    </lineage>
</organism>
<sequence length="188" mass="21495">MNWFKGLFEPSADEIKMLADYNKHAFCPTKRDYAEGLWICDRLADEIRSSGGKVAVALSRPSTYSGTPIHEINKNGTFSSKAPYFVSRSTNNWNQSGKRHLIQTLYSKTNLGFKTSNKDSGVTPEVGIAIVEYNTDKFPPITMSDLRQMLSYVKRDEELRRLFTARMSGQHYLYQGSPLKPEFMFGKW</sequence>
<dbReference type="RefSeq" id="WP_199397233.1">
    <property type="nucleotide sequence ID" value="NZ_JAEMHK010000026.1"/>
</dbReference>
<dbReference type="EMBL" id="JAEMHK010000026">
    <property type="protein sequence ID" value="MBJ6802763.1"/>
    <property type="molecule type" value="Genomic_DNA"/>
</dbReference>
<proteinExistence type="predicted"/>
<name>A0ABS0YY17_9BACT</name>
<reference evidence="1 2" key="1">
    <citation type="submission" date="2020-12" db="EMBL/GenBank/DDBJ databases">
        <title>Geomonas sp. Red259, isolated from paddy soil.</title>
        <authorList>
            <person name="Xu Z."/>
            <person name="Zhang Z."/>
            <person name="Masuda Y."/>
            <person name="Itoh H."/>
            <person name="Senoo K."/>
        </authorList>
    </citation>
    <scope>NUCLEOTIDE SEQUENCE [LARGE SCALE GENOMIC DNA]</scope>
    <source>
        <strain evidence="1 2">Red259</strain>
    </source>
</reference>
<evidence type="ECO:0000313" key="1">
    <source>
        <dbReference type="EMBL" id="MBJ6802763.1"/>
    </source>
</evidence>
<dbReference type="Proteomes" id="UP000641025">
    <property type="component" value="Unassembled WGS sequence"/>
</dbReference>
<evidence type="ECO:0000313" key="2">
    <source>
        <dbReference type="Proteomes" id="UP000641025"/>
    </source>
</evidence>